<dbReference type="RefSeq" id="WP_156402097.1">
    <property type="nucleotide sequence ID" value="NZ_JAVDRL010000007.1"/>
</dbReference>
<feature type="transmembrane region" description="Helical" evidence="1">
    <location>
        <begin position="174"/>
        <end position="192"/>
    </location>
</feature>
<evidence type="ECO:0000256" key="1">
    <source>
        <dbReference type="SAM" id="Phobius"/>
    </source>
</evidence>
<feature type="transmembrane region" description="Helical" evidence="1">
    <location>
        <begin position="6"/>
        <end position="37"/>
    </location>
</feature>
<accession>A0ABU1N1F3</accession>
<keyword evidence="1" id="KW-1133">Transmembrane helix</keyword>
<evidence type="ECO:0000313" key="3">
    <source>
        <dbReference type="EMBL" id="MDR6531956.1"/>
    </source>
</evidence>
<keyword evidence="1" id="KW-0812">Transmembrane</keyword>
<dbReference type="Proteomes" id="UP001262754">
    <property type="component" value="Unassembled WGS sequence"/>
</dbReference>
<feature type="chain" id="PRO_5046510472" description="PepSY-associated transmembrane protein" evidence="2">
    <location>
        <begin position="22"/>
        <end position="210"/>
    </location>
</feature>
<protein>
    <recommendedName>
        <fullName evidence="5">PepSY-associated transmembrane protein</fullName>
    </recommendedName>
</protein>
<keyword evidence="2" id="KW-0732">Signal</keyword>
<evidence type="ECO:0000313" key="4">
    <source>
        <dbReference type="Proteomes" id="UP001262754"/>
    </source>
</evidence>
<evidence type="ECO:0008006" key="5">
    <source>
        <dbReference type="Google" id="ProtNLM"/>
    </source>
</evidence>
<comment type="caution">
    <text evidence="3">The sequence shown here is derived from an EMBL/GenBank/DDBJ whole genome shotgun (WGS) entry which is preliminary data.</text>
</comment>
<evidence type="ECO:0000256" key="2">
    <source>
        <dbReference type="SAM" id="SignalP"/>
    </source>
</evidence>
<feature type="signal peptide" evidence="2">
    <location>
        <begin position="1"/>
        <end position="21"/>
    </location>
</feature>
<keyword evidence="1" id="KW-0472">Membrane</keyword>
<reference evidence="3 4" key="1">
    <citation type="submission" date="2023-07" db="EMBL/GenBank/DDBJ databases">
        <title>Sorghum-associated microbial communities from plants grown in Nebraska, USA.</title>
        <authorList>
            <person name="Schachtman D."/>
        </authorList>
    </citation>
    <scope>NUCLEOTIDE SEQUENCE [LARGE SCALE GENOMIC DNA]</scope>
    <source>
        <strain evidence="3 4">DS2154</strain>
    </source>
</reference>
<dbReference type="EMBL" id="JAVDRL010000007">
    <property type="protein sequence ID" value="MDR6531956.1"/>
    <property type="molecule type" value="Genomic_DNA"/>
</dbReference>
<feature type="transmembrane region" description="Helical" evidence="1">
    <location>
        <begin position="58"/>
        <end position="79"/>
    </location>
</feature>
<organism evidence="3 4">
    <name type="scientific">Caulobacter rhizosphaerae</name>
    <dbReference type="NCBI Taxonomy" id="2010972"/>
    <lineage>
        <taxon>Bacteria</taxon>
        <taxon>Pseudomonadati</taxon>
        <taxon>Pseudomonadota</taxon>
        <taxon>Alphaproteobacteria</taxon>
        <taxon>Caulobacterales</taxon>
        <taxon>Caulobacteraceae</taxon>
        <taxon>Caulobacter</taxon>
    </lineage>
</organism>
<name>A0ABU1N1F3_9CAUL</name>
<gene>
    <name evidence="3" type="ORF">J2800_002709</name>
</gene>
<proteinExistence type="predicted"/>
<sequence length="210" mass="22804">MAMLGAAAVALGLLTKFAAFAASGLLTIALATVAILLHRRLGDQPLRSHAARSSRARAELASWSAALPLSAILMVLTFLPDPQPTVVSGKPIEVRSLSRLVIMPDGRAFQFWCGSRQHPRNNCPALAKWRALPRWPEPEHVKMEAFGSEIRDLRMDGEVIVDKAVDNNGRGMRVAMALAGVALAVVAIRAIWRRVRDLVKLRPAAGPRRA</sequence>
<keyword evidence="4" id="KW-1185">Reference proteome</keyword>